<dbReference type="Pfam" id="PF00443">
    <property type="entry name" value="UCH"/>
    <property type="match status" value="1"/>
</dbReference>
<gene>
    <name evidence="2" type="ORF">BN1723_000219</name>
</gene>
<protein>
    <recommendedName>
        <fullName evidence="1">USP domain-containing protein</fullName>
    </recommendedName>
</protein>
<dbReference type="Gene3D" id="3.90.70.10">
    <property type="entry name" value="Cysteine proteinases"/>
    <property type="match status" value="1"/>
</dbReference>
<dbReference type="SUPFAM" id="SSF54001">
    <property type="entry name" value="Cysteine proteinases"/>
    <property type="match status" value="1"/>
</dbReference>
<dbReference type="EMBL" id="CVQI01000001">
    <property type="protein sequence ID" value="CRJ87012.1"/>
    <property type="molecule type" value="Genomic_DNA"/>
</dbReference>
<evidence type="ECO:0000313" key="3">
    <source>
        <dbReference type="Proteomes" id="UP000045706"/>
    </source>
</evidence>
<dbReference type="PROSITE" id="PS50235">
    <property type="entry name" value="USP_3"/>
    <property type="match status" value="1"/>
</dbReference>
<evidence type="ECO:0000259" key="1">
    <source>
        <dbReference type="PROSITE" id="PS50235"/>
    </source>
</evidence>
<dbReference type="PANTHER" id="PTHR21646:SF16">
    <property type="entry name" value="U4_U6.U5 TRI-SNRNP-ASSOCIATED PROTEIN 2"/>
    <property type="match status" value="1"/>
</dbReference>
<dbReference type="InterPro" id="IPR038765">
    <property type="entry name" value="Papain-like_cys_pep_sf"/>
</dbReference>
<sequence length="204" mass="23224">MQTQNVYVLPEGYEVKSKSLDDIKYVSDPRYTKQEVMELDRRAQPAWTLAGKEYAPGFVGMNNLKENDYLNVILQALSHVVPLRNYFLLEDFSSRSELAKRTSILVRKIWNPRAFKAHVSPHELLQQIALDSNKRFTLTNQSDPIEFLSWFLNNLHLGLGGSKTKPGAEEDAKGQGQGLSPEAYVLEGRMPSQWSYGMVDARMT</sequence>
<dbReference type="GO" id="GO:0016579">
    <property type="term" value="P:protein deubiquitination"/>
    <property type="evidence" value="ECO:0007669"/>
    <property type="project" value="InterPro"/>
</dbReference>
<proteinExistence type="predicted"/>
<dbReference type="InterPro" id="IPR001394">
    <property type="entry name" value="Peptidase_C19_UCH"/>
</dbReference>
<evidence type="ECO:0000313" key="2">
    <source>
        <dbReference type="EMBL" id="CRJ87012.1"/>
    </source>
</evidence>
<organism evidence="2 3">
    <name type="scientific">Verticillium longisporum</name>
    <name type="common">Verticillium dahliae var. longisporum</name>
    <dbReference type="NCBI Taxonomy" id="100787"/>
    <lineage>
        <taxon>Eukaryota</taxon>
        <taxon>Fungi</taxon>
        <taxon>Dikarya</taxon>
        <taxon>Ascomycota</taxon>
        <taxon>Pezizomycotina</taxon>
        <taxon>Sordariomycetes</taxon>
        <taxon>Hypocreomycetidae</taxon>
        <taxon>Glomerellales</taxon>
        <taxon>Plectosphaerellaceae</taxon>
        <taxon>Verticillium</taxon>
    </lineage>
</organism>
<feature type="domain" description="USP" evidence="1">
    <location>
        <begin position="59"/>
        <end position="204"/>
    </location>
</feature>
<dbReference type="GO" id="GO:0004843">
    <property type="term" value="F:cysteine-type deubiquitinase activity"/>
    <property type="evidence" value="ECO:0007669"/>
    <property type="project" value="InterPro"/>
</dbReference>
<dbReference type="AlphaFoldDB" id="A0A0G4KEJ7"/>
<name>A0A0G4KEJ7_VERLO</name>
<dbReference type="PANTHER" id="PTHR21646">
    <property type="entry name" value="UBIQUITIN CARBOXYL-TERMINAL HYDROLASE"/>
    <property type="match status" value="1"/>
</dbReference>
<dbReference type="InterPro" id="IPR028889">
    <property type="entry name" value="USP"/>
</dbReference>
<reference evidence="3" key="1">
    <citation type="submission" date="2015-05" db="EMBL/GenBank/DDBJ databases">
        <authorList>
            <person name="Fogelqvist Johan"/>
        </authorList>
    </citation>
    <scope>NUCLEOTIDE SEQUENCE [LARGE SCALE GENOMIC DNA]</scope>
</reference>
<dbReference type="Proteomes" id="UP000045706">
    <property type="component" value="Unassembled WGS sequence"/>
</dbReference>
<feature type="non-terminal residue" evidence="2">
    <location>
        <position position="204"/>
    </location>
</feature>
<dbReference type="InterPro" id="IPR050185">
    <property type="entry name" value="Ub_carboxyl-term_hydrolase"/>
</dbReference>
<accession>A0A0G4KEJ7</accession>